<dbReference type="Gene3D" id="2.170.150.80">
    <property type="entry name" value="NAC domain"/>
    <property type="match status" value="1"/>
</dbReference>
<comment type="caution">
    <text evidence="8">The sequence shown here is derived from an EMBL/GenBank/DDBJ whole genome shotgun (WGS) entry which is preliminary data.</text>
</comment>
<dbReference type="InterPro" id="IPR003441">
    <property type="entry name" value="NAC-dom"/>
</dbReference>
<feature type="domain" description="NAC" evidence="7">
    <location>
        <begin position="22"/>
        <end position="184"/>
    </location>
</feature>
<dbReference type="GO" id="GO:0006355">
    <property type="term" value="P:regulation of DNA-templated transcription"/>
    <property type="evidence" value="ECO:0007669"/>
    <property type="project" value="InterPro"/>
</dbReference>
<dbReference type="PANTHER" id="PTHR31989">
    <property type="entry name" value="NAC DOMAIN-CONTAINING PROTEIN 82-RELATED"/>
    <property type="match status" value="1"/>
</dbReference>
<feature type="transmembrane region" description="Helical" evidence="6">
    <location>
        <begin position="176"/>
        <end position="195"/>
    </location>
</feature>
<dbReference type="PROSITE" id="PS51005">
    <property type="entry name" value="NAC"/>
    <property type="match status" value="1"/>
</dbReference>
<name>A0AAU9N4U9_9ASTR</name>
<keyword evidence="6" id="KW-0812">Transmembrane</keyword>
<dbReference type="EMBL" id="CAKMRJ010003334">
    <property type="protein sequence ID" value="CAH1432871.1"/>
    <property type="molecule type" value="Genomic_DNA"/>
</dbReference>
<protein>
    <recommendedName>
        <fullName evidence="7">NAC domain-containing protein</fullName>
    </recommendedName>
</protein>
<organism evidence="8 9">
    <name type="scientific">Lactuca virosa</name>
    <dbReference type="NCBI Taxonomy" id="75947"/>
    <lineage>
        <taxon>Eukaryota</taxon>
        <taxon>Viridiplantae</taxon>
        <taxon>Streptophyta</taxon>
        <taxon>Embryophyta</taxon>
        <taxon>Tracheophyta</taxon>
        <taxon>Spermatophyta</taxon>
        <taxon>Magnoliopsida</taxon>
        <taxon>eudicotyledons</taxon>
        <taxon>Gunneridae</taxon>
        <taxon>Pentapetalae</taxon>
        <taxon>asterids</taxon>
        <taxon>campanulids</taxon>
        <taxon>Asterales</taxon>
        <taxon>Asteraceae</taxon>
        <taxon>Cichorioideae</taxon>
        <taxon>Cichorieae</taxon>
        <taxon>Lactucinae</taxon>
        <taxon>Lactuca</taxon>
    </lineage>
</organism>
<dbReference type="GO" id="GO:0003677">
    <property type="term" value="F:DNA binding"/>
    <property type="evidence" value="ECO:0007669"/>
    <property type="project" value="UniProtKB-KW"/>
</dbReference>
<evidence type="ECO:0000256" key="1">
    <source>
        <dbReference type="ARBA" id="ARBA00004123"/>
    </source>
</evidence>
<dbReference type="GO" id="GO:0005634">
    <property type="term" value="C:nucleus"/>
    <property type="evidence" value="ECO:0007669"/>
    <property type="project" value="UniProtKB-SubCell"/>
</dbReference>
<accession>A0AAU9N4U9</accession>
<evidence type="ECO:0000256" key="5">
    <source>
        <dbReference type="ARBA" id="ARBA00023242"/>
    </source>
</evidence>
<dbReference type="Pfam" id="PF02365">
    <property type="entry name" value="NAM"/>
    <property type="match status" value="1"/>
</dbReference>
<keyword evidence="6" id="KW-1133">Transmembrane helix</keyword>
<reference evidence="8 9" key="1">
    <citation type="submission" date="2022-01" db="EMBL/GenBank/DDBJ databases">
        <authorList>
            <person name="Xiong W."/>
            <person name="Schranz E."/>
        </authorList>
    </citation>
    <scope>NUCLEOTIDE SEQUENCE [LARGE SCALE GENOMIC DNA]</scope>
</reference>
<keyword evidence="3" id="KW-0238">DNA-binding</keyword>
<gene>
    <name evidence="8" type="ORF">LVIROSA_LOCUS19493</name>
</gene>
<evidence type="ECO:0000256" key="3">
    <source>
        <dbReference type="ARBA" id="ARBA00023125"/>
    </source>
</evidence>
<evidence type="ECO:0000259" key="7">
    <source>
        <dbReference type="PROSITE" id="PS51005"/>
    </source>
</evidence>
<evidence type="ECO:0000313" key="8">
    <source>
        <dbReference type="EMBL" id="CAH1432871.1"/>
    </source>
</evidence>
<sequence length="201" mass="23380">METGRESMIVAPPPPPLPPTFVAPGFRFHPTDEELVRCYLRRKVCGKPFQSQMVPEVDIYKSEPWELAGIHNSFWFDDYRAPICSFRVAVWLPMDFSGNNIPQSIDRLHRLTLLTFLHRIQAADSFFPLFTAISDHHRLLALLFHKSIDAAYRYQLWVNSKVYCDFQQISMLAEPLILTSVFFFLFVAAVAYLHMDILIRN</sequence>
<comment type="subcellular location">
    <subcellularLocation>
        <location evidence="1">Nucleus</location>
    </subcellularLocation>
</comment>
<dbReference type="InterPro" id="IPR036093">
    <property type="entry name" value="NAC_dom_sf"/>
</dbReference>
<dbReference type="AlphaFoldDB" id="A0AAU9N4U9"/>
<evidence type="ECO:0000256" key="4">
    <source>
        <dbReference type="ARBA" id="ARBA00023163"/>
    </source>
</evidence>
<keyword evidence="6" id="KW-0472">Membrane</keyword>
<evidence type="ECO:0000256" key="6">
    <source>
        <dbReference type="SAM" id="Phobius"/>
    </source>
</evidence>
<proteinExistence type="predicted"/>
<evidence type="ECO:0000256" key="2">
    <source>
        <dbReference type="ARBA" id="ARBA00023015"/>
    </source>
</evidence>
<keyword evidence="4" id="KW-0804">Transcription</keyword>
<dbReference type="Proteomes" id="UP001157418">
    <property type="component" value="Unassembled WGS sequence"/>
</dbReference>
<keyword evidence="2" id="KW-0805">Transcription regulation</keyword>
<dbReference type="SUPFAM" id="SSF101941">
    <property type="entry name" value="NAC domain"/>
    <property type="match status" value="1"/>
</dbReference>
<evidence type="ECO:0000313" key="9">
    <source>
        <dbReference type="Proteomes" id="UP001157418"/>
    </source>
</evidence>
<keyword evidence="5" id="KW-0539">Nucleus</keyword>
<keyword evidence="9" id="KW-1185">Reference proteome</keyword>